<organism evidence="8 9">
    <name type="scientific">Nicrophorus vespilloides</name>
    <name type="common">Boreal carrion beetle</name>
    <dbReference type="NCBI Taxonomy" id="110193"/>
    <lineage>
        <taxon>Eukaryota</taxon>
        <taxon>Metazoa</taxon>
        <taxon>Ecdysozoa</taxon>
        <taxon>Arthropoda</taxon>
        <taxon>Hexapoda</taxon>
        <taxon>Insecta</taxon>
        <taxon>Pterygota</taxon>
        <taxon>Neoptera</taxon>
        <taxon>Endopterygota</taxon>
        <taxon>Coleoptera</taxon>
        <taxon>Polyphaga</taxon>
        <taxon>Staphyliniformia</taxon>
        <taxon>Silphidae</taxon>
        <taxon>Nicrophorinae</taxon>
        <taxon>Nicrophorus</taxon>
    </lineage>
</organism>
<keyword evidence="4 5" id="KW-0472">Membrane</keyword>
<protein>
    <submittedName>
        <fullName evidence="9">CKLF-like MARVEL transmembrane domain-containing protein 4</fullName>
    </submittedName>
</protein>
<dbReference type="RefSeq" id="XP_017774337.1">
    <property type="nucleotide sequence ID" value="XM_017918848.1"/>
</dbReference>
<feature type="domain" description="MARVEL" evidence="7">
    <location>
        <begin position="5"/>
        <end position="126"/>
    </location>
</feature>
<evidence type="ECO:0000256" key="3">
    <source>
        <dbReference type="ARBA" id="ARBA00022989"/>
    </source>
</evidence>
<keyword evidence="2 5" id="KW-0812">Transmembrane</keyword>
<feature type="transmembrane region" description="Helical" evidence="6">
    <location>
        <begin position="39"/>
        <end position="60"/>
    </location>
</feature>
<sequence>MAIDYIKTTPGILKAVEVVLNFIGFVSVAATGVSPRGDAFLVASVGGFLITGIMLVLFMLDLHEKIPIPWNRVEFFFCIIWAVFYLITAALVIDVRAGGYIAGGSFGLFATVAYLLDAYDKYRNSA</sequence>
<dbReference type="Pfam" id="PF01284">
    <property type="entry name" value="MARVEL"/>
    <property type="match status" value="1"/>
</dbReference>
<dbReference type="PANTHER" id="PTHR22776">
    <property type="entry name" value="MARVEL-CONTAINING POTENTIAL LIPID RAFT-ASSOCIATED PROTEIN"/>
    <property type="match status" value="1"/>
</dbReference>
<proteinExistence type="predicted"/>
<reference evidence="9" key="1">
    <citation type="submission" date="2025-08" db="UniProtKB">
        <authorList>
            <consortium name="RefSeq"/>
        </authorList>
    </citation>
    <scope>IDENTIFICATION</scope>
    <source>
        <tissue evidence="9">Whole Larva</tissue>
    </source>
</reference>
<evidence type="ECO:0000313" key="8">
    <source>
        <dbReference type="Proteomes" id="UP000695000"/>
    </source>
</evidence>
<keyword evidence="3 6" id="KW-1133">Transmembrane helix</keyword>
<dbReference type="InterPro" id="IPR008253">
    <property type="entry name" value="Marvel"/>
</dbReference>
<gene>
    <name evidence="9" type="primary">LOC108561074</name>
</gene>
<dbReference type="PROSITE" id="PS51225">
    <property type="entry name" value="MARVEL"/>
    <property type="match status" value="1"/>
</dbReference>
<evidence type="ECO:0000256" key="2">
    <source>
        <dbReference type="ARBA" id="ARBA00022692"/>
    </source>
</evidence>
<evidence type="ECO:0000256" key="6">
    <source>
        <dbReference type="SAM" id="Phobius"/>
    </source>
</evidence>
<dbReference type="InterPro" id="IPR050578">
    <property type="entry name" value="MARVEL-CKLF_proteins"/>
</dbReference>
<accession>A0ABM1MID7</accession>
<feature type="transmembrane region" description="Helical" evidence="6">
    <location>
        <begin position="99"/>
        <end position="116"/>
    </location>
</feature>
<evidence type="ECO:0000256" key="5">
    <source>
        <dbReference type="PROSITE-ProRule" id="PRU00581"/>
    </source>
</evidence>
<feature type="transmembrane region" description="Helical" evidence="6">
    <location>
        <begin position="72"/>
        <end position="93"/>
    </location>
</feature>
<dbReference type="PANTHER" id="PTHR22776:SF49">
    <property type="entry name" value="MARVEL DOMAIN-CONTAINING PROTEIN"/>
    <property type="match status" value="1"/>
</dbReference>
<evidence type="ECO:0000256" key="4">
    <source>
        <dbReference type="ARBA" id="ARBA00023136"/>
    </source>
</evidence>
<feature type="transmembrane region" description="Helical" evidence="6">
    <location>
        <begin position="12"/>
        <end position="33"/>
    </location>
</feature>
<name>A0ABM1MID7_NICVS</name>
<dbReference type="GeneID" id="108561074"/>
<dbReference type="Proteomes" id="UP000695000">
    <property type="component" value="Unplaced"/>
</dbReference>
<evidence type="ECO:0000313" key="9">
    <source>
        <dbReference type="RefSeq" id="XP_017774337.1"/>
    </source>
</evidence>
<keyword evidence="8" id="KW-1185">Reference proteome</keyword>
<evidence type="ECO:0000256" key="1">
    <source>
        <dbReference type="ARBA" id="ARBA00004141"/>
    </source>
</evidence>
<evidence type="ECO:0000259" key="7">
    <source>
        <dbReference type="PROSITE" id="PS51225"/>
    </source>
</evidence>
<comment type="subcellular location">
    <subcellularLocation>
        <location evidence="1">Membrane</location>
        <topology evidence="1">Multi-pass membrane protein</topology>
    </subcellularLocation>
</comment>